<dbReference type="RefSeq" id="WP_238183684.1">
    <property type="nucleotide sequence ID" value="NZ_BPRB01000189.1"/>
</dbReference>
<reference evidence="2" key="2">
    <citation type="submission" date="2021-08" db="EMBL/GenBank/DDBJ databases">
        <authorList>
            <person name="Tani A."/>
            <person name="Ola A."/>
            <person name="Ogura Y."/>
            <person name="Katsura K."/>
            <person name="Hayashi T."/>
        </authorList>
    </citation>
    <scope>NUCLEOTIDE SEQUENCE</scope>
    <source>
        <strain evidence="2">DSM 23632</strain>
    </source>
</reference>
<comment type="caution">
    <text evidence="2">The sequence shown here is derived from an EMBL/GenBank/DDBJ whole genome shotgun (WGS) entry which is preliminary data.</text>
</comment>
<dbReference type="Proteomes" id="UP001055057">
    <property type="component" value="Unassembled WGS sequence"/>
</dbReference>
<dbReference type="InterPro" id="IPR001387">
    <property type="entry name" value="Cro/C1-type_HTH"/>
</dbReference>
<name>A0ABQ4U0X5_9HYPH</name>
<dbReference type="Pfam" id="PF13560">
    <property type="entry name" value="HTH_31"/>
    <property type="match status" value="1"/>
</dbReference>
<proteinExistence type="predicted"/>
<evidence type="ECO:0000313" key="2">
    <source>
        <dbReference type="EMBL" id="GJE61109.1"/>
    </source>
</evidence>
<feature type="domain" description="HTH cro/C1-type" evidence="1">
    <location>
        <begin position="17"/>
        <end position="71"/>
    </location>
</feature>
<dbReference type="Gene3D" id="1.10.260.40">
    <property type="entry name" value="lambda repressor-like DNA-binding domains"/>
    <property type="match status" value="1"/>
</dbReference>
<sequence>MPRTLRSRRHQRLAELIIGYREAAGLRQVEVAERLGRHQPFLSAIEAGQRRLDLIELLDLAEAIGFDPHDLITALLDTPKE</sequence>
<dbReference type="InterPro" id="IPR010982">
    <property type="entry name" value="Lambda_DNA-bd_dom_sf"/>
</dbReference>
<reference evidence="2" key="1">
    <citation type="journal article" date="2021" name="Front. Microbiol.">
        <title>Comprehensive Comparative Genomics and Phenotyping of Methylobacterium Species.</title>
        <authorList>
            <person name="Alessa O."/>
            <person name="Ogura Y."/>
            <person name="Fujitani Y."/>
            <person name="Takami H."/>
            <person name="Hayashi T."/>
            <person name="Sahin N."/>
            <person name="Tani A."/>
        </authorList>
    </citation>
    <scope>NUCLEOTIDE SEQUENCE</scope>
    <source>
        <strain evidence="2">DSM 23632</strain>
    </source>
</reference>
<protein>
    <recommendedName>
        <fullName evidence="1">HTH cro/C1-type domain-containing protein</fullName>
    </recommendedName>
</protein>
<dbReference type="PROSITE" id="PS50943">
    <property type="entry name" value="HTH_CROC1"/>
    <property type="match status" value="1"/>
</dbReference>
<keyword evidence="3" id="KW-1185">Reference proteome</keyword>
<evidence type="ECO:0000313" key="3">
    <source>
        <dbReference type="Proteomes" id="UP001055057"/>
    </source>
</evidence>
<dbReference type="SMART" id="SM00530">
    <property type="entry name" value="HTH_XRE"/>
    <property type="match status" value="1"/>
</dbReference>
<dbReference type="SUPFAM" id="SSF47413">
    <property type="entry name" value="lambda repressor-like DNA-binding domains"/>
    <property type="match status" value="1"/>
</dbReference>
<dbReference type="CDD" id="cd00093">
    <property type="entry name" value="HTH_XRE"/>
    <property type="match status" value="1"/>
</dbReference>
<gene>
    <name evidence="2" type="ORF">MPOCJGCO_3230</name>
</gene>
<organism evidence="2 3">
    <name type="scientific">Methylobacterium trifolii</name>
    <dbReference type="NCBI Taxonomy" id="1003092"/>
    <lineage>
        <taxon>Bacteria</taxon>
        <taxon>Pseudomonadati</taxon>
        <taxon>Pseudomonadota</taxon>
        <taxon>Alphaproteobacteria</taxon>
        <taxon>Hyphomicrobiales</taxon>
        <taxon>Methylobacteriaceae</taxon>
        <taxon>Methylobacterium</taxon>
    </lineage>
</organism>
<evidence type="ECO:0000259" key="1">
    <source>
        <dbReference type="PROSITE" id="PS50943"/>
    </source>
</evidence>
<dbReference type="EMBL" id="BPRB01000189">
    <property type="protein sequence ID" value="GJE61109.1"/>
    <property type="molecule type" value="Genomic_DNA"/>
</dbReference>
<accession>A0ABQ4U0X5</accession>